<dbReference type="SMART" id="SM00560">
    <property type="entry name" value="LamGL"/>
    <property type="match status" value="1"/>
</dbReference>
<reference evidence="8" key="1">
    <citation type="journal article" date="2019" name="Int. J. Syst. Evol. Microbiol.">
        <title>The Global Catalogue of Microorganisms (GCM) 10K type strain sequencing project: providing services to taxonomists for standard genome sequencing and annotation.</title>
        <authorList>
            <consortium name="The Broad Institute Genomics Platform"/>
            <consortium name="The Broad Institute Genome Sequencing Center for Infectious Disease"/>
            <person name="Wu L."/>
            <person name="Ma J."/>
        </authorList>
    </citation>
    <scope>NUCLEOTIDE SEQUENCE [LARGE SCALE GENOMIC DNA]</scope>
    <source>
        <strain evidence="8">CGMCC 4.1469</strain>
    </source>
</reference>
<evidence type="ECO:0000313" key="7">
    <source>
        <dbReference type="EMBL" id="MFC5883663.1"/>
    </source>
</evidence>
<dbReference type="InterPro" id="IPR013320">
    <property type="entry name" value="ConA-like_dom_sf"/>
</dbReference>
<dbReference type="Gene3D" id="2.80.10.50">
    <property type="match status" value="2"/>
</dbReference>
<feature type="region of interest" description="Disordered" evidence="3">
    <location>
        <begin position="394"/>
        <end position="414"/>
    </location>
</feature>
<keyword evidence="8" id="KW-1185">Reference proteome</keyword>
<evidence type="ECO:0000256" key="3">
    <source>
        <dbReference type="SAM" id="MobiDB-lite"/>
    </source>
</evidence>
<dbReference type="SMART" id="SM00458">
    <property type="entry name" value="RICIN"/>
    <property type="match status" value="1"/>
</dbReference>
<organism evidence="7 8">
    <name type="scientific">Kitasatospora aburaviensis</name>
    <dbReference type="NCBI Taxonomy" id="67265"/>
    <lineage>
        <taxon>Bacteria</taxon>
        <taxon>Bacillati</taxon>
        <taxon>Actinomycetota</taxon>
        <taxon>Actinomycetes</taxon>
        <taxon>Kitasatosporales</taxon>
        <taxon>Streptomycetaceae</taxon>
        <taxon>Kitasatospora</taxon>
    </lineage>
</organism>
<dbReference type="Pfam" id="PF00652">
    <property type="entry name" value="Ricin_B_lectin"/>
    <property type="match status" value="1"/>
</dbReference>
<dbReference type="Proteomes" id="UP001596067">
    <property type="component" value="Unassembled WGS sequence"/>
</dbReference>
<feature type="compositionally biased region" description="Low complexity" evidence="3">
    <location>
        <begin position="839"/>
        <end position="852"/>
    </location>
</feature>
<dbReference type="Gene3D" id="2.60.120.200">
    <property type="match status" value="1"/>
</dbReference>
<evidence type="ECO:0000256" key="2">
    <source>
        <dbReference type="ARBA" id="ARBA00023157"/>
    </source>
</evidence>
<feature type="domain" description="Ricin B lectin" evidence="5">
    <location>
        <begin position="1330"/>
        <end position="1455"/>
    </location>
</feature>
<evidence type="ECO:0000259" key="6">
    <source>
        <dbReference type="SMART" id="SM00560"/>
    </source>
</evidence>
<feature type="region of interest" description="Disordered" evidence="3">
    <location>
        <begin position="283"/>
        <end position="358"/>
    </location>
</feature>
<dbReference type="PROSITE" id="PS50231">
    <property type="entry name" value="RICIN_B_LECTIN"/>
    <property type="match status" value="1"/>
</dbReference>
<feature type="signal peptide" evidence="4">
    <location>
        <begin position="1"/>
        <end position="39"/>
    </location>
</feature>
<dbReference type="SUPFAM" id="SSF50370">
    <property type="entry name" value="Ricin B-like lectins"/>
    <property type="match status" value="1"/>
</dbReference>
<dbReference type="InterPro" id="IPR000772">
    <property type="entry name" value="Ricin_B_lectin"/>
</dbReference>
<keyword evidence="1 4" id="KW-0732">Signal</keyword>
<evidence type="ECO:0000259" key="5">
    <source>
        <dbReference type="SMART" id="SM00458"/>
    </source>
</evidence>
<dbReference type="EMBL" id="JBHSOD010000001">
    <property type="protein sequence ID" value="MFC5883663.1"/>
    <property type="molecule type" value="Genomic_DNA"/>
</dbReference>
<accession>A0ABW1EQ09</accession>
<feature type="region of interest" description="Disordered" evidence="3">
    <location>
        <begin position="828"/>
        <end position="861"/>
    </location>
</feature>
<protein>
    <submittedName>
        <fullName evidence="7">Ricin-type beta-trefoil lectin domain protein</fullName>
    </submittedName>
</protein>
<feature type="region of interest" description="Disordered" evidence="3">
    <location>
        <begin position="95"/>
        <end position="114"/>
    </location>
</feature>
<feature type="compositionally biased region" description="Low complexity" evidence="3">
    <location>
        <begin position="37"/>
        <end position="54"/>
    </location>
</feature>
<feature type="domain" description="LamG-like jellyroll fold" evidence="6">
    <location>
        <begin position="1184"/>
        <end position="1326"/>
    </location>
</feature>
<dbReference type="InterPro" id="IPR006558">
    <property type="entry name" value="LamG-like"/>
</dbReference>
<dbReference type="RefSeq" id="WP_313766454.1">
    <property type="nucleotide sequence ID" value="NZ_BAAAVH010000072.1"/>
</dbReference>
<gene>
    <name evidence="7" type="ORF">ACFP0N_01545</name>
</gene>
<sequence>MPTTPRPRPVRPAGRPAAALVSFAVVAGLLTVSPLAAHAAGGPSPAPGATAAAEPPTPPASDKVQETIARAKREGKDIPVPELTDEYTTVVATASGKLRSEQHQQPQRAKRTDGSWATLDDTLVQRPDGTVAPAVASGDLAISGGGTGPLATMTTQDGKQLAVSSPFPGPLPAPVLTGNGALFRDVAPDTDLQVNASKWGGYTTVVVLRTPAAAANPAVRTLVFPTTTKGLELGKNAEGALTASAGGEAVFTAPTPQMWSAKEARTPAARAAAKSAAAESFAGSAPRAQGAPKAAAEAPAAGQPGAGAATRTAPDSPSTTAGPGSLATVADIPVTKAEVHDKGGKAEGAITLTPSPDLLDGPSTSYPVYVDPSWGRDARGKQHHAWVMQAHTTTGNFDRTGSNDRDRPGSGYQGWESPYGIERALYEFDLNGYAGATINYANLQIKQYISSDHSCTTTYPVNLYRAREFDSSVSWSNHQVREWIDGKNVPGNGTLSECYNDIPIDFNITNALRDGIRNTGVPLAFAVLGQEGSGQRMGFKRYSYDATLSSEYDFPPRVPTNERVTPAPHRVTTSDTDACADVPVSSYGYVTNTTATLRSTVSSPNQGQLTEYLSIWDNTTGGNTVNNGWSGFVGTGSEAAYDLPVGLLQNGHHYGWYAQGDDGLLRGPAGTVCHFAVDLTPPVFGFGAFTDPATQFPPAGNGQTTQLKLGDTGHIPVTASDPSPGAGLISSGLACVEWSYDAQLAGAERKCAPGGSLAITDITTKPTHWGTNVLYARAVDEAGNSSQTYSYAFYVPWAPGPVAFGDTTGDARPDILLADTAGNLVTHGRATDAGNASVPPTGTAAPAAQAPGYDSPTNPRTWKDYRVSHRGSLDPTTNLDDLFVHKDQSKPGAGDGDDALYYYSDTISDPGRFTRGTSTTLDRPDCDTAYATSCNGHHDGGSWALARQITPIGSAKDTRTPSRQVTDATGVFAIDSDSLWFYPVKTNHTLAPPSLVSAGGWDDKDLMVPGNTLAIGATTATTPALWVRNRTNGDIFQYALTTAGRPDGSTTVTALTASPTTKIGYGITAGSYPTVGADGDVTDDQVPDFWAADASGNLHVWAATTASGKVNGFTGEHIRGTTQAPYAQWRLTGDATANPAAYNGTANGVAWTDDTVDGHATKVAAFDGTRKSDLTAKYTVDTRKSFTVSTWAYLAKDDAGMVVSQETTHGSSFMIYGDHGTWKFGIAQNDASNAWPYDWTSAMGPAAAYQLNTWTQLTASYNADTGQMNLYVNGSLAGTAQHAASTSPTATGSLVVGRYRNNDASSNYLTGRVSNLAVYTTAVTATTSNSPVRFATHLGRCMDAPNNNTGNGMHPQLWDCNSSDAQRFSLNANGTLTINGQCVAASGNGTASGTAVILWTCLGEGGQQWRARADGSIYNPQSGLCLDVPWANSNPGTVFQLFTCNGTPAQRWSIPTVNTPVLPVNP</sequence>
<proteinExistence type="predicted"/>
<dbReference type="SUPFAM" id="SSF49899">
    <property type="entry name" value="Concanavalin A-like lectins/glucanases"/>
    <property type="match status" value="1"/>
</dbReference>
<keyword evidence="2" id="KW-1015">Disulfide bond</keyword>
<feature type="compositionally biased region" description="Low complexity" evidence="3">
    <location>
        <begin position="283"/>
        <end position="314"/>
    </location>
</feature>
<dbReference type="Pfam" id="PF13385">
    <property type="entry name" value="Laminin_G_3"/>
    <property type="match status" value="1"/>
</dbReference>
<dbReference type="InterPro" id="IPR035992">
    <property type="entry name" value="Ricin_B-like_lectins"/>
</dbReference>
<feature type="chain" id="PRO_5046281398" evidence="4">
    <location>
        <begin position="40"/>
        <end position="1466"/>
    </location>
</feature>
<evidence type="ECO:0000256" key="4">
    <source>
        <dbReference type="SAM" id="SignalP"/>
    </source>
</evidence>
<comment type="caution">
    <text evidence="7">The sequence shown here is derived from an EMBL/GenBank/DDBJ whole genome shotgun (WGS) entry which is preliminary data.</text>
</comment>
<evidence type="ECO:0000313" key="8">
    <source>
        <dbReference type="Proteomes" id="UP001596067"/>
    </source>
</evidence>
<feature type="region of interest" description="Disordered" evidence="3">
    <location>
        <begin position="37"/>
        <end position="64"/>
    </location>
</feature>
<name>A0ABW1EQ09_9ACTN</name>
<evidence type="ECO:0000256" key="1">
    <source>
        <dbReference type="ARBA" id="ARBA00022729"/>
    </source>
</evidence>
<dbReference type="CDD" id="cd23451">
    <property type="entry name" value="beta-trefoil_Ricin_laminarinase"/>
    <property type="match status" value="1"/>
</dbReference>
<feature type="region of interest" description="Disordered" evidence="3">
    <location>
        <begin position="554"/>
        <end position="575"/>
    </location>
</feature>